<dbReference type="GO" id="GO:0031965">
    <property type="term" value="C:nuclear membrane"/>
    <property type="evidence" value="ECO:0007669"/>
    <property type="project" value="InterPro"/>
</dbReference>
<proteinExistence type="predicted"/>
<feature type="region of interest" description="Disordered" evidence="1">
    <location>
        <begin position="129"/>
        <end position="159"/>
    </location>
</feature>
<accession>A0A1E3NL27</accession>
<dbReference type="InterPro" id="IPR018767">
    <property type="entry name" value="Brl1/Brr6_dom"/>
</dbReference>
<evidence type="ECO:0000313" key="4">
    <source>
        <dbReference type="Proteomes" id="UP000094455"/>
    </source>
</evidence>
<dbReference type="Proteomes" id="UP000094455">
    <property type="component" value="Unassembled WGS sequence"/>
</dbReference>
<feature type="region of interest" description="Disordered" evidence="1">
    <location>
        <begin position="67"/>
        <end position="107"/>
    </location>
</feature>
<feature type="compositionally biased region" description="Basic and acidic residues" evidence="1">
    <location>
        <begin position="74"/>
        <end position="91"/>
    </location>
</feature>
<evidence type="ECO:0000259" key="2">
    <source>
        <dbReference type="SMART" id="SM01042"/>
    </source>
</evidence>
<dbReference type="GO" id="GO:0055088">
    <property type="term" value="P:lipid homeostasis"/>
    <property type="evidence" value="ECO:0007669"/>
    <property type="project" value="InterPro"/>
</dbReference>
<dbReference type="Pfam" id="PF10104">
    <property type="entry name" value="Brr6_like_C_C"/>
    <property type="match status" value="1"/>
</dbReference>
<dbReference type="SMART" id="SM01042">
    <property type="entry name" value="Brr6_like_C_C"/>
    <property type="match status" value="1"/>
</dbReference>
<reference evidence="3 4" key="1">
    <citation type="journal article" date="2016" name="Proc. Natl. Acad. Sci. U.S.A.">
        <title>Comparative genomics of biotechnologically important yeasts.</title>
        <authorList>
            <person name="Riley R."/>
            <person name="Haridas S."/>
            <person name="Wolfe K.H."/>
            <person name="Lopes M.R."/>
            <person name="Hittinger C.T."/>
            <person name="Goeker M."/>
            <person name="Salamov A.A."/>
            <person name="Wisecaver J.H."/>
            <person name="Long T.M."/>
            <person name="Calvey C.H."/>
            <person name="Aerts A.L."/>
            <person name="Barry K.W."/>
            <person name="Choi C."/>
            <person name="Clum A."/>
            <person name="Coughlan A.Y."/>
            <person name="Deshpande S."/>
            <person name="Douglass A.P."/>
            <person name="Hanson S.J."/>
            <person name="Klenk H.-P."/>
            <person name="LaButti K.M."/>
            <person name="Lapidus A."/>
            <person name="Lindquist E.A."/>
            <person name="Lipzen A.M."/>
            <person name="Meier-Kolthoff J.P."/>
            <person name="Ohm R.A."/>
            <person name="Otillar R.P."/>
            <person name="Pangilinan J.L."/>
            <person name="Peng Y."/>
            <person name="Rokas A."/>
            <person name="Rosa C.A."/>
            <person name="Scheuner C."/>
            <person name="Sibirny A.A."/>
            <person name="Slot J.C."/>
            <person name="Stielow J.B."/>
            <person name="Sun H."/>
            <person name="Kurtzman C.P."/>
            <person name="Blackwell M."/>
            <person name="Grigoriev I.V."/>
            <person name="Jeffries T.W."/>
        </authorList>
    </citation>
    <scope>NUCLEOTIDE SEQUENCE [LARGE SCALE GENOMIC DNA]</scope>
    <source>
        <strain evidence="3 4">NRRL Y-2026</strain>
    </source>
</reference>
<dbReference type="GeneID" id="30177354"/>
<dbReference type="AlphaFoldDB" id="A0A1E3NL27"/>
<protein>
    <recommendedName>
        <fullName evidence="2">Brl1/Brr6 domain-containing protein</fullName>
    </recommendedName>
</protein>
<dbReference type="PANTHER" id="PTHR28136">
    <property type="entry name" value="NUCLEUS EXPORT PROTEIN BRR6"/>
    <property type="match status" value="1"/>
</dbReference>
<dbReference type="EMBL" id="KV454004">
    <property type="protein sequence ID" value="ODQ46033.1"/>
    <property type="molecule type" value="Genomic_DNA"/>
</dbReference>
<dbReference type="PANTHER" id="PTHR28136:SF1">
    <property type="entry name" value="NUCLEUS EXPORT PROTEIN BRL1"/>
    <property type="match status" value="1"/>
</dbReference>
<dbReference type="RefSeq" id="XP_019017146.1">
    <property type="nucleotide sequence ID" value="XM_019160667.1"/>
</dbReference>
<gene>
    <name evidence="3" type="ORF">PICMEDRAFT_150993</name>
</gene>
<feature type="domain" description="Brl1/Brr6" evidence="2">
    <location>
        <begin position="207"/>
        <end position="340"/>
    </location>
</feature>
<dbReference type="GO" id="GO:0006998">
    <property type="term" value="P:nuclear envelope organization"/>
    <property type="evidence" value="ECO:0007669"/>
    <property type="project" value="InterPro"/>
</dbReference>
<dbReference type="InterPro" id="IPR040202">
    <property type="entry name" value="Brl1/Brr6"/>
</dbReference>
<name>A0A1E3NL27_9ASCO</name>
<organism evidence="3 4">
    <name type="scientific">Pichia membranifaciens NRRL Y-2026</name>
    <dbReference type="NCBI Taxonomy" id="763406"/>
    <lineage>
        <taxon>Eukaryota</taxon>
        <taxon>Fungi</taxon>
        <taxon>Dikarya</taxon>
        <taxon>Ascomycota</taxon>
        <taxon>Saccharomycotina</taxon>
        <taxon>Pichiomycetes</taxon>
        <taxon>Pichiales</taxon>
        <taxon>Pichiaceae</taxon>
        <taxon>Pichia</taxon>
    </lineage>
</organism>
<keyword evidence="4" id="KW-1185">Reference proteome</keyword>
<sequence length="385" mass="43765">MEEDFMDDEVLYELTHKLNLRTSEDNTGHPIPYPATMSVSVSDEDISMKDYTEEEIDGLAAVGAAAQHHTSNTLRERWRKSTEEGTDAVRDENEDVDEEPGSETANGNSISLIRTILAPETQGYMLGAARSGNQRRDASEDEPGEGVVADSSPQTHTTIGKLNDKNVIIHNHFYNIIAGPGPGYGLDDPQALWAHENLEDSDRRLRLFEYVKKTLNYSLLLGFAYLAVRQVTRDIGVEYQRLMIRENLQKEQCVEEYYVNRCDEYGQLPALKDECLEWRICMSEGNTNHIRTVFYSELAMQVVGRLINETLDSIGGMNRLFLLVALSVWYLVNFACGYMRGNHDHDHPHNHDHRDDIRSASFGDSRALQLLRHPPNPIDDHYEHA</sequence>
<evidence type="ECO:0000313" key="3">
    <source>
        <dbReference type="EMBL" id="ODQ46033.1"/>
    </source>
</evidence>
<evidence type="ECO:0000256" key="1">
    <source>
        <dbReference type="SAM" id="MobiDB-lite"/>
    </source>
</evidence>
<dbReference type="OrthoDB" id="5961at2759"/>
<feature type="compositionally biased region" description="Acidic residues" evidence="1">
    <location>
        <begin position="92"/>
        <end position="101"/>
    </location>
</feature>